<proteinExistence type="predicted"/>
<reference evidence="1" key="1">
    <citation type="submission" date="2020-08" db="EMBL/GenBank/DDBJ databases">
        <title>Genome public.</title>
        <authorList>
            <person name="Liu C."/>
            <person name="Sun Q."/>
        </authorList>
    </citation>
    <scope>NUCLEOTIDE SEQUENCE</scope>
    <source>
        <strain evidence="1">BX15</strain>
    </source>
</reference>
<sequence length="169" mass="19688">MKYTSAQANKLLKKLNDEYSALLDKEQRSRDFRATMGEDVESVRPAYDYAETQARLAELEGKIRALKHAINCFNMTHFVDGFEMTIDEMLVYIPQLTRRKNKLLEMKSRLPKERIEEQYGRQSNIIDYRYANYDIAAVEADYDKTVDELSRAQLALDAINGRETFDLGE</sequence>
<evidence type="ECO:0000313" key="1">
    <source>
        <dbReference type="EMBL" id="MBC5769185.1"/>
    </source>
</evidence>
<dbReference type="EMBL" id="JACOQI010000002">
    <property type="protein sequence ID" value="MBC5769185.1"/>
    <property type="molecule type" value="Genomic_DNA"/>
</dbReference>
<evidence type="ECO:0000313" key="2">
    <source>
        <dbReference type="Proteomes" id="UP000620327"/>
    </source>
</evidence>
<name>A0A923MEE5_9FIRM</name>
<dbReference type="AlphaFoldDB" id="A0A923MEE5"/>
<comment type="caution">
    <text evidence="1">The sequence shown here is derived from an EMBL/GenBank/DDBJ whole genome shotgun (WGS) entry which is preliminary data.</text>
</comment>
<accession>A0A923MEE5</accession>
<keyword evidence="2" id="KW-1185">Reference proteome</keyword>
<organism evidence="1 2">
    <name type="scientific">Dysosmobacter segnis</name>
    <dbReference type="NCBI Taxonomy" id="2763042"/>
    <lineage>
        <taxon>Bacteria</taxon>
        <taxon>Bacillati</taxon>
        <taxon>Bacillota</taxon>
        <taxon>Clostridia</taxon>
        <taxon>Eubacteriales</taxon>
        <taxon>Oscillospiraceae</taxon>
        <taxon>Dysosmobacter</taxon>
    </lineage>
</organism>
<dbReference type="Proteomes" id="UP000620327">
    <property type="component" value="Unassembled WGS sequence"/>
</dbReference>
<gene>
    <name evidence="1" type="ORF">H8Z83_02340</name>
</gene>
<protein>
    <submittedName>
        <fullName evidence="1">Uncharacterized protein</fullName>
    </submittedName>
</protein>
<dbReference type="Gene3D" id="6.10.320.10">
    <property type="match status" value="1"/>
</dbReference>
<dbReference type="RefSeq" id="WP_187013574.1">
    <property type="nucleotide sequence ID" value="NZ_JACOQI010000002.1"/>
</dbReference>